<dbReference type="InterPro" id="IPR012944">
    <property type="entry name" value="SusD_RagB_dom"/>
</dbReference>
<dbReference type="EMBL" id="JBHULV010000017">
    <property type="protein sequence ID" value="MFD2731258.1"/>
    <property type="molecule type" value="Genomic_DNA"/>
</dbReference>
<comment type="subcellular location">
    <subcellularLocation>
        <location evidence="1">Cell outer membrane</location>
    </subcellularLocation>
</comment>
<dbReference type="SUPFAM" id="SSF48452">
    <property type="entry name" value="TPR-like"/>
    <property type="match status" value="1"/>
</dbReference>
<evidence type="ECO:0000256" key="3">
    <source>
        <dbReference type="ARBA" id="ARBA00022729"/>
    </source>
</evidence>
<accession>A0ABW5TR65</accession>
<evidence type="ECO:0000256" key="4">
    <source>
        <dbReference type="ARBA" id="ARBA00023136"/>
    </source>
</evidence>
<organism evidence="8 9">
    <name type="scientific">Pedobacter alpinus</name>
    <dbReference type="NCBI Taxonomy" id="1590643"/>
    <lineage>
        <taxon>Bacteria</taxon>
        <taxon>Pseudomonadati</taxon>
        <taxon>Bacteroidota</taxon>
        <taxon>Sphingobacteriia</taxon>
        <taxon>Sphingobacteriales</taxon>
        <taxon>Sphingobacteriaceae</taxon>
        <taxon>Pedobacter</taxon>
    </lineage>
</organism>
<dbReference type="Pfam" id="PF07980">
    <property type="entry name" value="SusD_RagB"/>
    <property type="match status" value="1"/>
</dbReference>
<dbReference type="InterPro" id="IPR033985">
    <property type="entry name" value="SusD-like_N"/>
</dbReference>
<reference evidence="9" key="1">
    <citation type="journal article" date="2019" name="Int. J. Syst. Evol. Microbiol.">
        <title>The Global Catalogue of Microorganisms (GCM) 10K type strain sequencing project: providing services to taxonomists for standard genome sequencing and annotation.</title>
        <authorList>
            <consortium name="The Broad Institute Genomics Platform"/>
            <consortium name="The Broad Institute Genome Sequencing Center for Infectious Disease"/>
            <person name="Wu L."/>
            <person name="Ma J."/>
        </authorList>
    </citation>
    <scope>NUCLEOTIDE SEQUENCE [LARGE SCALE GENOMIC DNA]</scope>
    <source>
        <strain evidence="9">KCTC 42456</strain>
    </source>
</reference>
<dbReference type="InterPro" id="IPR011990">
    <property type="entry name" value="TPR-like_helical_dom_sf"/>
</dbReference>
<evidence type="ECO:0000256" key="5">
    <source>
        <dbReference type="ARBA" id="ARBA00023237"/>
    </source>
</evidence>
<evidence type="ECO:0000256" key="2">
    <source>
        <dbReference type="ARBA" id="ARBA00006275"/>
    </source>
</evidence>
<keyword evidence="3" id="KW-0732">Signal</keyword>
<comment type="caution">
    <text evidence="8">The sequence shown here is derived from an EMBL/GenBank/DDBJ whole genome shotgun (WGS) entry which is preliminary data.</text>
</comment>
<evidence type="ECO:0000259" key="7">
    <source>
        <dbReference type="Pfam" id="PF14322"/>
    </source>
</evidence>
<proteinExistence type="inferred from homology"/>
<sequence>MNSCKHDEWFQRDPKTTITDEQLWNDPKLITSLLANYYNRLPTLHGVFNTGGMTELDDAMWSGHRDQNWRNDFQFGDDYGRYWDYGFIRDINLSLENLETQSITLTTAQKNLFRAELRFFRAFVYFEMVKRMGGIPIIQSQMIYDFSGDPTPLQVPRSKEHEVYDFIYSELEAIKEDLAVNNSSKTRANKYAALALESRAMLYAGSLAKYNSLMATPISTPGGEVGIPVSMASNYYNKSLAASQEIIAGPYSLYNSNPDKGANFYDMLNRKTGNEVIFAKDYAVGTKVHRFAYDNIIKSMTEDNESSSSISPSLSFVESFNYLDGSKGTIRDRDASGNYIAYSGIGDIFTGRDARLYGTVIYPGSTFRNNPVRIQAGVAVWNNGAYQLTTSPELGRNYTDGQVWTGFDGPQNDAMDVSNTGFYLRKFVSDASAASTRGTSASNWWPWFRLGEIYLNAAEAAFELNRPEALGYVNSIRERAGFSANSLNALTTDIIRNERRIELAFEDHRYFDLKRWRIAHIVWDGSENDANAVVRGLYGYRAVRPGHPDNGKYIYERVRPNRFRRARFFRLANYYSSIDQNVLNNNPKIVRNPFH</sequence>
<keyword evidence="4" id="KW-0472">Membrane</keyword>
<evidence type="ECO:0000256" key="1">
    <source>
        <dbReference type="ARBA" id="ARBA00004442"/>
    </source>
</evidence>
<dbReference type="RefSeq" id="WP_379100791.1">
    <property type="nucleotide sequence ID" value="NZ_JBHULV010000017.1"/>
</dbReference>
<protein>
    <submittedName>
        <fullName evidence="8">RagB/SusD family nutrient uptake outer membrane protein</fullName>
    </submittedName>
</protein>
<dbReference type="Gene3D" id="1.25.40.390">
    <property type="match status" value="1"/>
</dbReference>
<keyword evidence="5" id="KW-0998">Cell outer membrane</keyword>
<dbReference type="Proteomes" id="UP001597546">
    <property type="component" value="Unassembled WGS sequence"/>
</dbReference>
<dbReference type="Pfam" id="PF14322">
    <property type="entry name" value="SusD-like_3"/>
    <property type="match status" value="1"/>
</dbReference>
<evidence type="ECO:0000313" key="9">
    <source>
        <dbReference type="Proteomes" id="UP001597546"/>
    </source>
</evidence>
<feature type="domain" description="SusD-like N-terminal" evidence="7">
    <location>
        <begin position="53"/>
        <end position="202"/>
    </location>
</feature>
<name>A0ABW5TR65_9SPHI</name>
<feature type="domain" description="RagB/SusD" evidence="6">
    <location>
        <begin position="274"/>
        <end position="594"/>
    </location>
</feature>
<evidence type="ECO:0000313" key="8">
    <source>
        <dbReference type="EMBL" id="MFD2731258.1"/>
    </source>
</evidence>
<keyword evidence="9" id="KW-1185">Reference proteome</keyword>
<comment type="similarity">
    <text evidence="2">Belongs to the SusD family.</text>
</comment>
<gene>
    <name evidence="8" type="ORF">ACFSSE_06035</name>
</gene>
<evidence type="ECO:0000259" key="6">
    <source>
        <dbReference type="Pfam" id="PF07980"/>
    </source>
</evidence>